<evidence type="ECO:0000313" key="13">
    <source>
        <dbReference type="Proteomes" id="UP000622707"/>
    </source>
</evidence>
<proteinExistence type="inferred from homology"/>
<comment type="similarity">
    <text evidence="2">Belongs to the CorA metal ion transporter (MIT) (TC 1.A.35) family.</text>
</comment>
<keyword evidence="13" id="KW-1185">Reference proteome</keyword>
<dbReference type="SUPFAM" id="SSF144083">
    <property type="entry name" value="Magnesium transport protein CorA, transmembrane region"/>
    <property type="match status" value="1"/>
</dbReference>
<name>A0ABS1JXA2_9BURK</name>
<gene>
    <name evidence="12" type="ORF">JI746_27345</name>
</gene>
<keyword evidence="8 11" id="KW-1133">Transmembrane helix</keyword>
<dbReference type="Gene3D" id="1.20.58.340">
    <property type="entry name" value="Magnesium transport protein CorA, transmembrane region"/>
    <property type="match status" value="2"/>
</dbReference>
<dbReference type="PANTHER" id="PTHR46494:SF3">
    <property type="entry name" value="ZINC TRANSPORT PROTEIN ZNTB"/>
    <property type="match status" value="1"/>
</dbReference>
<evidence type="ECO:0000256" key="2">
    <source>
        <dbReference type="ARBA" id="ARBA00009765"/>
    </source>
</evidence>
<sequence>MRGVHIVEFGAGTLRFLDQLPARAPHDGFVWIYLEREHLEEDLPVLQRAAQTLGGSPLLDLHVKDLGNRGHPSSYDYTSVYDLVIFRRLATESEVRAELGEAVVARHAPLSAFSRIRTRALGFVAFDRLLITVHPAGCFAARAFIERYLQDALNSEGLSASARSRLPSGAADLMLRMLNLVVDSYLELRKVLSTELDRWQQALLAPNSGEADWGALMTARNALHTLQDLCEEQNDAMQEWLDSQREQPPPWMTQSERDGLLARARDVVEHVERVVHHVNRMEQSAETAVQIHFSAVGNRTNDIMRTLTALTAIFLPLNLIAGIFGMNFELLPLTHQAAGFWWTLATMGMIALVLGIVFWRKRYLARTGH</sequence>
<comment type="caution">
    <text evidence="12">The sequence shown here is derived from an EMBL/GenBank/DDBJ whole genome shotgun (WGS) entry which is preliminary data.</text>
</comment>
<keyword evidence="3" id="KW-0813">Transport</keyword>
<protein>
    <submittedName>
        <fullName evidence="12">Magnesium transporter CorA family protein</fullName>
    </submittedName>
</protein>
<dbReference type="SUPFAM" id="SSF143865">
    <property type="entry name" value="CorA soluble domain-like"/>
    <property type="match status" value="1"/>
</dbReference>
<evidence type="ECO:0000256" key="7">
    <source>
        <dbReference type="ARBA" id="ARBA00022833"/>
    </source>
</evidence>
<dbReference type="Pfam" id="PF01544">
    <property type="entry name" value="CorA"/>
    <property type="match status" value="1"/>
</dbReference>
<dbReference type="InterPro" id="IPR045863">
    <property type="entry name" value="CorA_TM1_TM2"/>
</dbReference>
<reference evidence="12 13" key="1">
    <citation type="journal article" date="2017" name="Int. J. Syst. Evol. Microbiol.">
        <title>Ramlibacter alkalitolerans sp. nov., alkali-tolerant bacterium isolated from soil of ginseng.</title>
        <authorList>
            <person name="Lee D.H."/>
            <person name="Cha C.J."/>
        </authorList>
    </citation>
    <scope>NUCLEOTIDE SEQUENCE [LARGE SCALE GENOMIC DNA]</scope>
    <source>
        <strain evidence="12 13">KACC 19305</strain>
    </source>
</reference>
<evidence type="ECO:0000256" key="5">
    <source>
        <dbReference type="ARBA" id="ARBA00022519"/>
    </source>
</evidence>
<evidence type="ECO:0000256" key="4">
    <source>
        <dbReference type="ARBA" id="ARBA00022475"/>
    </source>
</evidence>
<keyword evidence="9" id="KW-0406">Ion transport</keyword>
<evidence type="ECO:0000256" key="9">
    <source>
        <dbReference type="ARBA" id="ARBA00023065"/>
    </source>
</evidence>
<evidence type="ECO:0000256" key="6">
    <source>
        <dbReference type="ARBA" id="ARBA00022692"/>
    </source>
</evidence>
<keyword evidence="7" id="KW-0862">Zinc</keyword>
<dbReference type="InterPro" id="IPR002523">
    <property type="entry name" value="MgTranspt_CorA/ZnTranspt_ZntB"/>
</dbReference>
<organism evidence="12 13">
    <name type="scientific">Ramlibacter alkalitolerans</name>
    <dbReference type="NCBI Taxonomy" id="2039631"/>
    <lineage>
        <taxon>Bacteria</taxon>
        <taxon>Pseudomonadati</taxon>
        <taxon>Pseudomonadota</taxon>
        <taxon>Betaproteobacteria</taxon>
        <taxon>Burkholderiales</taxon>
        <taxon>Comamonadaceae</taxon>
        <taxon>Ramlibacter</taxon>
    </lineage>
</organism>
<feature type="transmembrane region" description="Helical" evidence="11">
    <location>
        <begin position="340"/>
        <end position="359"/>
    </location>
</feature>
<dbReference type="RefSeq" id="WP_201693484.1">
    <property type="nucleotide sequence ID" value="NZ_JAEQND010000025.1"/>
</dbReference>
<dbReference type="InterPro" id="IPR045861">
    <property type="entry name" value="CorA_cytoplasmic_dom"/>
</dbReference>
<accession>A0ABS1JXA2</accession>
<dbReference type="CDD" id="cd12822">
    <property type="entry name" value="TmCorA-like"/>
    <property type="match status" value="1"/>
</dbReference>
<evidence type="ECO:0000256" key="8">
    <source>
        <dbReference type="ARBA" id="ARBA00022989"/>
    </source>
</evidence>
<keyword evidence="10 11" id="KW-0472">Membrane</keyword>
<evidence type="ECO:0000313" key="12">
    <source>
        <dbReference type="EMBL" id="MBL0428848.1"/>
    </source>
</evidence>
<dbReference type="EMBL" id="JAEQND010000025">
    <property type="protein sequence ID" value="MBL0428848.1"/>
    <property type="molecule type" value="Genomic_DNA"/>
</dbReference>
<keyword evidence="6 11" id="KW-0812">Transmembrane</keyword>
<evidence type="ECO:0000256" key="1">
    <source>
        <dbReference type="ARBA" id="ARBA00004651"/>
    </source>
</evidence>
<comment type="subcellular location">
    <subcellularLocation>
        <location evidence="1">Cell membrane</location>
        <topology evidence="1">Multi-pass membrane protein</topology>
    </subcellularLocation>
</comment>
<evidence type="ECO:0000256" key="11">
    <source>
        <dbReference type="SAM" id="Phobius"/>
    </source>
</evidence>
<dbReference type="Proteomes" id="UP000622707">
    <property type="component" value="Unassembled WGS sequence"/>
</dbReference>
<dbReference type="PANTHER" id="PTHR46494">
    <property type="entry name" value="CORA FAMILY METAL ION TRANSPORTER (EUROFUNG)"/>
    <property type="match status" value="1"/>
</dbReference>
<evidence type="ECO:0000256" key="10">
    <source>
        <dbReference type="ARBA" id="ARBA00023136"/>
    </source>
</evidence>
<keyword evidence="4" id="KW-1003">Cell membrane</keyword>
<feature type="transmembrane region" description="Helical" evidence="11">
    <location>
        <begin position="307"/>
        <end position="328"/>
    </location>
</feature>
<keyword evidence="5" id="KW-0997">Cell inner membrane</keyword>
<evidence type="ECO:0000256" key="3">
    <source>
        <dbReference type="ARBA" id="ARBA00022448"/>
    </source>
</evidence>